<evidence type="ECO:0000259" key="3">
    <source>
        <dbReference type="Pfam" id="PF10141"/>
    </source>
</evidence>
<dbReference type="PANTHER" id="PTHR30255">
    <property type="entry name" value="SINGLE-STRANDED-DNA-SPECIFIC EXONUCLEASE RECJ"/>
    <property type="match status" value="1"/>
</dbReference>
<dbReference type="Pfam" id="PF10141">
    <property type="entry name" value="ssDNA-exonuc_C"/>
    <property type="match status" value="1"/>
</dbReference>
<evidence type="ECO:0000259" key="4">
    <source>
        <dbReference type="Pfam" id="PF17768"/>
    </source>
</evidence>
<dbReference type="PANTHER" id="PTHR30255:SF2">
    <property type="entry name" value="SINGLE-STRANDED-DNA-SPECIFIC EXONUCLEASE RECJ"/>
    <property type="match status" value="1"/>
</dbReference>
<protein>
    <submittedName>
        <fullName evidence="5">Single-stranded DNA exonuclease</fullName>
    </submittedName>
</protein>
<dbReference type="InterPro" id="IPR018779">
    <property type="entry name" value="RecJ_C"/>
</dbReference>
<feature type="domain" description="RecJ OB" evidence="4">
    <location>
        <begin position="118"/>
        <end position="224"/>
    </location>
</feature>
<proteinExistence type="predicted"/>
<evidence type="ECO:0000259" key="2">
    <source>
        <dbReference type="Pfam" id="PF02272"/>
    </source>
</evidence>
<keyword evidence="1" id="KW-0378">Hydrolase</keyword>
<evidence type="ECO:0000313" key="5">
    <source>
        <dbReference type="EMBL" id="EXX87119.1"/>
    </source>
</evidence>
<dbReference type="AlphaFoldDB" id="A0A9W5S028"/>
<name>A0A9W5S028_9BACL</name>
<dbReference type="EMBL" id="JFHU01000167">
    <property type="protein sequence ID" value="EXX87119.1"/>
    <property type="molecule type" value="Genomic_DNA"/>
</dbReference>
<keyword evidence="5" id="KW-0269">Exonuclease</keyword>
<evidence type="ECO:0000313" key="6">
    <source>
        <dbReference type="Proteomes" id="UP000053750"/>
    </source>
</evidence>
<dbReference type="Proteomes" id="UP000053750">
    <property type="component" value="Unassembled WGS sequence"/>
</dbReference>
<evidence type="ECO:0000256" key="1">
    <source>
        <dbReference type="ARBA" id="ARBA00022801"/>
    </source>
</evidence>
<dbReference type="GO" id="GO:0004527">
    <property type="term" value="F:exonuclease activity"/>
    <property type="evidence" value="ECO:0007669"/>
    <property type="project" value="UniProtKB-KW"/>
</dbReference>
<sequence length="468" mass="51016">AESGMPEPEVIVVAGEGWNVGVVGIVASKLVERYYKPAFVLGIDAEKGTAKGSARSIEGFDLHAALTACEQLLDHYGGHQAAAGLTLNRDRLPELERNLDRLTRDRLSDEHRQRKTPVDLICLVEEADLEAAGQIALLEPFGAGNPQPRILIEGVCLKEKRVIGKEGKHLRLAVQSRGGVLEAVGFGFGGLAAQISDSARIDLIGELSVNEWNGSRKPQLQIRDLRVPHVQVYDGRGARDKRRALQQLFEAAGALPETGPESGVPRAVAVLLGSDPGWLEAASAYETAISSPNGNGKRLFRYDEWPAEGLDCSTLVLLDRPSCPDSFAAIVRSCASLEQLHALYDTAKGRDIRFPERTDFGSVYQLLRRMNRDTLPIEEALAAAARTGWPAETLGMMLDVFADLGFLKISDGRIRLAPNPERRELASSPIYDKAKRAADAERLWSAPCAELTDWIMRIRAKTSLTGSL</sequence>
<dbReference type="Pfam" id="PF17768">
    <property type="entry name" value="RecJ_OB"/>
    <property type="match status" value="1"/>
</dbReference>
<dbReference type="RefSeq" id="WP_190294775.1">
    <property type="nucleotide sequence ID" value="NZ_KK082265.1"/>
</dbReference>
<feature type="domain" description="DHHA1" evidence="2">
    <location>
        <begin position="10"/>
        <end position="101"/>
    </location>
</feature>
<dbReference type="InterPro" id="IPR041122">
    <property type="entry name" value="RecJ_OB"/>
</dbReference>
<gene>
    <name evidence="5" type="ORF">BG53_04740</name>
</gene>
<dbReference type="Pfam" id="PF02272">
    <property type="entry name" value="DHHA1"/>
    <property type="match status" value="1"/>
</dbReference>
<keyword evidence="5" id="KW-0540">Nuclease</keyword>
<keyword evidence="6" id="KW-1185">Reference proteome</keyword>
<organism evidence="5 6">
    <name type="scientific">Paenibacillus darwinianus</name>
    <dbReference type="NCBI Taxonomy" id="1380763"/>
    <lineage>
        <taxon>Bacteria</taxon>
        <taxon>Bacillati</taxon>
        <taxon>Bacillota</taxon>
        <taxon>Bacilli</taxon>
        <taxon>Bacillales</taxon>
        <taxon>Paenibacillaceae</taxon>
        <taxon>Paenibacillus</taxon>
    </lineage>
</organism>
<comment type="caution">
    <text evidence="5">The sequence shown here is derived from an EMBL/GenBank/DDBJ whole genome shotgun (WGS) entry which is preliminary data.</text>
</comment>
<dbReference type="InterPro" id="IPR003156">
    <property type="entry name" value="DHHA1_dom"/>
</dbReference>
<accession>A0A9W5S028</accession>
<feature type="domain" description="Single-stranded-DNA-specific exonuclease RecJ C-terminal" evidence="3">
    <location>
        <begin position="310"/>
        <end position="455"/>
    </location>
</feature>
<dbReference type="GO" id="GO:0003676">
    <property type="term" value="F:nucleic acid binding"/>
    <property type="evidence" value="ECO:0007669"/>
    <property type="project" value="InterPro"/>
</dbReference>
<dbReference type="InterPro" id="IPR038763">
    <property type="entry name" value="DHH_sf"/>
</dbReference>
<reference evidence="5 6" key="1">
    <citation type="submission" date="2014-02" db="EMBL/GenBank/DDBJ databases">
        <title>Genome sequence of Paenibacillus darwinianus reveals adaptive mechanisms for survival in Antarctic soils.</title>
        <authorList>
            <person name="Dsouza M."/>
            <person name="Taylor M.W."/>
            <person name="Turner S.J."/>
            <person name="Aislabie J."/>
        </authorList>
    </citation>
    <scope>NUCLEOTIDE SEQUENCE [LARGE SCALE GENOMIC DNA]</scope>
    <source>
        <strain evidence="5 6">CE1</strain>
    </source>
</reference>
<feature type="non-terminal residue" evidence="5">
    <location>
        <position position="1"/>
    </location>
</feature>
<dbReference type="InterPro" id="IPR051673">
    <property type="entry name" value="SSDNA_exonuclease_RecJ"/>
</dbReference>
<dbReference type="SUPFAM" id="SSF64182">
    <property type="entry name" value="DHH phosphoesterases"/>
    <property type="match status" value="1"/>
</dbReference>
<dbReference type="Gene3D" id="3.10.310.30">
    <property type="match status" value="1"/>
</dbReference>